<sequence length="174" mass="18192">MTPDRSPTRTPSRTSSMSRRRCLAVGTAVGTSLVAGCSTAVDFLAGMVLEDVNVLNGTETALAGSIAVTDAEGSVVLDDRFDLAAGGDDADEDAQATYDDAVTEAGEYTVAIELDDEDAVGGDHVLEDTVEVADPDEEHVIVFFGSAETDAAVVTTVIEDLSDLEAYAEFDDEF</sequence>
<proteinExistence type="predicted"/>
<keyword evidence="2" id="KW-1185">Reference proteome</keyword>
<dbReference type="Proteomes" id="UP000010878">
    <property type="component" value="Chromosome"/>
</dbReference>
<dbReference type="KEGG" id="nou:Natoc_2959"/>
<organism evidence="1 2">
    <name type="scientific">Natronococcus occultus SP4</name>
    <dbReference type="NCBI Taxonomy" id="694430"/>
    <lineage>
        <taxon>Archaea</taxon>
        <taxon>Methanobacteriati</taxon>
        <taxon>Methanobacteriota</taxon>
        <taxon>Stenosarchaea group</taxon>
        <taxon>Halobacteria</taxon>
        <taxon>Halobacteriales</taxon>
        <taxon>Natrialbaceae</taxon>
        <taxon>Natronococcus</taxon>
    </lineage>
</organism>
<dbReference type="HOGENOM" id="CLU_098905_0_0_2"/>
<evidence type="ECO:0000313" key="2">
    <source>
        <dbReference type="Proteomes" id="UP000010878"/>
    </source>
</evidence>
<dbReference type="RefSeq" id="WP_015322153.1">
    <property type="nucleotide sequence ID" value="NC_019974.1"/>
</dbReference>
<gene>
    <name evidence="1" type="ORF">Natoc_2959</name>
</gene>
<reference evidence="1 2" key="1">
    <citation type="submission" date="2012-11" db="EMBL/GenBank/DDBJ databases">
        <title>FINISHED of Natronococcus occultus SP4, DSM 3396.</title>
        <authorList>
            <consortium name="DOE Joint Genome Institute"/>
            <person name="Eisen J."/>
            <person name="Huntemann M."/>
            <person name="Wei C.-L."/>
            <person name="Han J."/>
            <person name="Detter J.C."/>
            <person name="Han C."/>
            <person name="Tapia R."/>
            <person name="Chen A."/>
            <person name="Kyrpides N."/>
            <person name="Mavromatis K."/>
            <person name="Markowitz V."/>
            <person name="Szeto E."/>
            <person name="Ivanova N."/>
            <person name="Mikhailova N."/>
            <person name="Ovchinnikova G."/>
            <person name="Pagani I."/>
            <person name="Pati A."/>
            <person name="Goodwin L."/>
            <person name="Nordberg H.P."/>
            <person name="Cantor M.N."/>
            <person name="Hua S.X."/>
            <person name="Woyke T."/>
            <person name="Eisen J."/>
            <person name="Klenk H.-P."/>
            <person name="Klenk H.-P."/>
        </authorList>
    </citation>
    <scope>NUCLEOTIDE SEQUENCE [LARGE SCALE GENOMIC DNA]</scope>
    <source>
        <strain evidence="1 2">SP4</strain>
    </source>
</reference>
<accession>L0K2X9</accession>
<name>L0K2X9_9EURY</name>
<evidence type="ECO:0000313" key="1">
    <source>
        <dbReference type="EMBL" id="AGB38714.1"/>
    </source>
</evidence>
<dbReference type="EMBL" id="CP003929">
    <property type="protein sequence ID" value="AGB38714.1"/>
    <property type="molecule type" value="Genomic_DNA"/>
</dbReference>
<dbReference type="GeneID" id="14403346"/>
<dbReference type="eggNOG" id="arCOG06432">
    <property type="taxonomic scope" value="Archaea"/>
</dbReference>
<protein>
    <submittedName>
        <fullName evidence="1">Uncharacterized protein</fullName>
    </submittedName>
</protein>
<dbReference type="AlphaFoldDB" id="L0K2X9"/>